<evidence type="ECO:0000313" key="3">
    <source>
        <dbReference type="Proteomes" id="UP000515913"/>
    </source>
</evidence>
<evidence type="ECO:0000256" key="1">
    <source>
        <dbReference type="ARBA" id="ARBA00022729"/>
    </source>
</evidence>
<dbReference type="PROSITE" id="PS51257">
    <property type="entry name" value="PROKAR_LIPOPROTEIN"/>
    <property type="match status" value="1"/>
</dbReference>
<name>A0A7G9GWF0_9FUSO</name>
<dbReference type="SUPFAM" id="SSF53850">
    <property type="entry name" value="Periplasmic binding protein-like II"/>
    <property type="match status" value="1"/>
</dbReference>
<gene>
    <name evidence="2" type="ORF">H9Q81_09495</name>
</gene>
<dbReference type="InterPro" id="IPR050490">
    <property type="entry name" value="Bact_solute-bd_prot1"/>
</dbReference>
<evidence type="ECO:0000313" key="2">
    <source>
        <dbReference type="EMBL" id="QNM15132.1"/>
    </source>
</evidence>
<dbReference type="PANTHER" id="PTHR43649:SF33">
    <property type="entry name" value="POLYGALACTURONAN_RHAMNOGALACTURONAN-BINDING PROTEIN YTCQ"/>
    <property type="match status" value="1"/>
</dbReference>
<accession>A0A7G9GWF0</accession>
<keyword evidence="3" id="KW-1185">Reference proteome</keyword>
<protein>
    <submittedName>
        <fullName evidence="2">Extracellular solute-binding protein</fullName>
    </submittedName>
</protein>
<dbReference type="RefSeq" id="WP_101473752.1">
    <property type="nucleotide sequence ID" value="NZ_CP060637.1"/>
</dbReference>
<proteinExistence type="predicted"/>
<dbReference type="Gene3D" id="3.40.190.10">
    <property type="entry name" value="Periplasmic binding protein-like II"/>
    <property type="match status" value="2"/>
</dbReference>
<dbReference type="Proteomes" id="UP000515913">
    <property type="component" value="Chromosome"/>
</dbReference>
<dbReference type="EMBL" id="CP060637">
    <property type="protein sequence ID" value="QNM15132.1"/>
    <property type="molecule type" value="Genomic_DNA"/>
</dbReference>
<dbReference type="KEGG" id="fho:H9Q81_09495"/>
<organism evidence="2 3">
    <name type="scientific">Fusobacterium hominis</name>
    <dbReference type="NCBI Taxonomy" id="2764326"/>
    <lineage>
        <taxon>Bacteria</taxon>
        <taxon>Fusobacteriati</taxon>
        <taxon>Fusobacteriota</taxon>
        <taxon>Fusobacteriia</taxon>
        <taxon>Fusobacteriales</taxon>
        <taxon>Fusobacteriaceae</taxon>
        <taxon>Fusobacterium</taxon>
    </lineage>
</organism>
<keyword evidence="1" id="KW-0732">Signal</keyword>
<sequence length="519" mass="59205">MRKKVIIAIMCSLALLGCKNETVNDSKPTKKLEGSVISEKHKEFTMFGIFQGKAFDSELPVFKKAEEMTNVKMVGVASKNQSDEVQAYNLMLSAGNLPDVIAYELTTDLEKLGTDGGLIPLEKLIDENAPNIKKFWEQYPEFKKDAIAADGHIYMIPNYNDVKQLSLTQQYYIRKDWLNKLGLKEPTTVDELYTVLVAFRDQDPNGNGKKDEVPIFLRGNIVRKILMPLTDIFKAQVVWYVKDGVPTFGPVEENYKDAMINLSKWYKEGLIDKEIFTRGMTSRDYMLTNNLGGYTNDWPSAGTYTARMQGTIPGFDFSVTLPPAYKGNNKTFFARPNYMGAWGITTAAKDPVTIIKYFDFWYSEEGRRLWNYGIEGEDYVMVDGKPKFTDKILKDPDGRNPVGLVRQSGAQYRLGMFQDADAEKQTSGVEAVKAMELYVNNGVVSLPMPQLKYTQEELKEFLKIESQLRSVTEEMGQKWILGVSNVEKDWDSYIKRLDTLGLKRAQEIQKKAYERFMKN</sequence>
<dbReference type="PANTHER" id="PTHR43649">
    <property type="entry name" value="ARABINOSE-BINDING PROTEIN-RELATED"/>
    <property type="match status" value="1"/>
</dbReference>
<reference evidence="2 3" key="1">
    <citation type="submission" date="2020-08" db="EMBL/GenBank/DDBJ databases">
        <authorList>
            <person name="Liu C."/>
            <person name="Sun Q."/>
        </authorList>
    </citation>
    <scope>NUCLEOTIDE SEQUENCE [LARGE SCALE GENOMIC DNA]</scope>
    <source>
        <strain evidence="2 3">NSJ-57</strain>
    </source>
</reference>
<dbReference type="AlphaFoldDB" id="A0A7G9GWF0"/>